<dbReference type="GO" id="GO:0005737">
    <property type="term" value="C:cytoplasm"/>
    <property type="evidence" value="ECO:0007669"/>
    <property type="project" value="UniProtKB-SubCell"/>
</dbReference>
<evidence type="ECO:0000256" key="2">
    <source>
        <dbReference type="ARBA" id="ARBA00005528"/>
    </source>
</evidence>
<comment type="function">
    <text evidence="9">Specifically methylates the N3 position of the uracil ring of uridine 1498 (m3U1498) in 16S rRNA. Acts on the fully assembled 30S ribosomal subunit.</text>
</comment>
<evidence type="ECO:0000313" key="13">
    <source>
        <dbReference type="EMBL" id="CDJ33634.1"/>
    </source>
</evidence>
<dbReference type="Proteomes" id="UP000030744">
    <property type="component" value="Unassembled WGS sequence"/>
</dbReference>
<dbReference type="Gene3D" id="3.40.1280.10">
    <property type="match status" value="1"/>
</dbReference>
<sequence>MNLILLLKEDIAIVNGEAVAALTGRKHRHCQQVLKVKVGARVRVGVANGGVGEAEVISFDQEKTKIKLLQRIDLMAAEVPSCGVELDILLAMTRPKVLERILQLCAVVGVRRIFLVCAERTEKGFFSSSRLAAENLLEQLVLGLEQGMVTTPPELHAFASWEGFMAATNAAAAKAAAEGAAGAAATAAAAAGTAAAGAETETAESETKDAAARGSEGADPFSHYLLPPLRLVAHPHTQATLPQLLLRPAAEAATQQQQQKQQQRTGVLLAVGPEGGWVPSEMQLLQQQLRCLPFRLTDKVLKCEAALTACITQLTLCYEDPVLTPLLRSPDEVYKAAAAAAAAAVADDVGNGDAAEAAAQPREVPRRQGERETLRAPGGFLMTFPRRYTTRRDIPQQQQQQQEEHESS</sequence>
<dbReference type="GeneID" id="25380161"/>
<dbReference type="InterPro" id="IPR029028">
    <property type="entry name" value="Alpha/beta_knot_MTases"/>
</dbReference>
<dbReference type="InterPro" id="IPR029026">
    <property type="entry name" value="tRNA_m1G_MTases_N"/>
</dbReference>
<dbReference type="AlphaFoldDB" id="U6K6N6"/>
<gene>
    <name evidence="13" type="ORF">EMH_0055010</name>
</gene>
<evidence type="ECO:0000313" key="14">
    <source>
        <dbReference type="Proteomes" id="UP000030744"/>
    </source>
</evidence>
<evidence type="ECO:0000256" key="11">
    <source>
        <dbReference type="SAM" id="MobiDB-lite"/>
    </source>
</evidence>
<dbReference type="InterPro" id="IPR006700">
    <property type="entry name" value="RsmE"/>
</dbReference>
<protein>
    <recommendedName>
        <fullName evidence="3">16S rRNA (uracil(1498)-N(3))-methyltransferase</fullName>
        <ecNumber evidence="3">2.1.1.193</ecNumber>
    </recommendedName>
</protein>
<dbReference type="RefSeq" id="XP_013356198.1">
    <property type="nucleotide sequence ID" value="XM_013500744.1"/>
</dbReference>
<dbReference type="GO" id="GO:0070475">
    <property type="term" value="P:rRNA base methylation"/>
    <property type="evidence" value="ECO:0007669"/>
    <property type="project" value="TreeGrafter"/>
</dbReference>
<dbReference type="SUPFAM" id="SSF75217">
    <property type="entry name" value="alpha/beta knot"/>
    <property type="match status" value="2"/>
</dbReference>
<reference evidence="13" key="2">
    <citation type="submission" date="2013-10" db="EMBL/GenBank/DDBJ databases">
        <authorList>
            <person name="Aslett M."/>
        </authorList>
    </citation>
    <scope>NUCLEOTIDE SEQUENCE [LARGE SCALE GENOMIC DNA]</scope>
    <source>
        <strain evidence="13">Houghton</strain>
    </source>
</reference>
<dbReference type="InterPro" id="IPR046886">
    <property type="entry name" value="RsmE_MTase_dom"/>
</dbReference>
<dbReference type="VEuPathDB" id="ToxoDB:EMH_0055010"/>
<dbReference type="OrthoDB" id="2021042at2759"/>
<dbReference type="Pfam" id="PF04452">
    <property type="entry name" value="Methyltrans_RNA"/>
    <property type="match status" value="2"/>
</dbReference>
<keyword evidence="14" id="KW-1185">Reference proteome</keyword>
<evidence type="ECO:0000256" key="4">
    <source>
        <dbReference type="ARBA" id="ARBA00022490"/>
    </source>
</evidence>
<comment type="catalytic activity">
    <reaction evidence="10">
        <text>uridine(1498) in 16S rRNA + S-adenosyl-L-methionine = N(3)-methyluridine(1498) in 16S rRNA + S-adenosyl-L-homocysteine + H(+)</text>
        <dbReference type="Rhea" id="RHEA:42920"/>
        <dbReference type="Rhea" id="RHEA-COMP:10283"/>
        <dbReference type="Rhea" id="RHEA-COMP:10284"/>
        <dbReference type="ChEBI" id="CHEBI:15378"/>
        <dbReference type="ChEBI" id="CHEBI:57856"/>
        <dbReference type="ChEBI" id="CHEBI:59789"/>
        <dbReference type="ChEBI" id="CHEBI:65315"/>
        <dbReference type="ChEBI" id="CHEBI:74502"/>
        <dbReference type="EC" id="2.1.1.193"/>
    </reaction>
</comment>
<comment type="similarity">
    <text evidence="2">Belongs to the RNA methyltransferase RsmE family.</text>
</comment>
<keyword evidence="8" id="KW-0949">S-adenosyl-L-methionine</keyword>
<comment type="subcellular location">
    <subcellularLocation>
        <location evidence="1">Cytoplasm</location>
    </subcellularLocation>
</comment>
<keyword evidence="4" id="KW-0963">Cytoplasm</keyword>
<evidence type="ECO:0000256" key="10">
    <source>
        <dbReference type="ARBA" id="ARBA00047944"/>
    </source>
</evidence>
<dbReference type="PANTHER" id="PTHR30027">
    <property type="entry name" value="RIBOSOMAL RNA SMALL SUBUNIT METHYLTRANSFERASE E"/>
    <property type="match status" value="1"/>
</dbReference>
<organism evidence="13 14">
    <name type="scientific">Eimeria mitis</name>
    <dbReference type="NCBI Taxonomy" id="44415"/>
    <lineage>
        <taxon>Eukaryota</taxon>
        <taxon>Sar</taxon>
        <taxon>Alveolata</taxon>
        <taxon>Apicomplexa</taxon>
        <taxon>Conoidasida</taxon>
        <taxon>Coccidia</taxon>
        <taxon>Eucoccidiorida</taxon>
        <taxon>Eimeriorina</taxon>
        <taxon>Eimeriidae</taxon>
        <taxon>Eimeria</taxon>
    </lineage>
</organism>
<feature type="domain" description="Ribosomal RNA small subunit methyltransferase E methyltransferase" evidence="12">
    <location>
        <begin position="84"/>
        <end position="210"/>
    </location>
</feature>
<evidence type="ECO:0000256" key="6">
    <source>
        <dbReference type="ARBA" id="ARBA00022603"/>
    </source>
</evidence>
<name>U6K6N6_9EIME</name>
<evidence type="ECO:0000256" key="1">
    <source>
        <dbReference type="ARBA" id="ARBA00004496"/>
    </source>
</evidence>
<feature type="compositionally biased region" description="Basic and acidic residues" evidence="11">
    <location>
        <begin position="363"/>
        <end position="374"/>
    </location>
</feature>
<proteinExistence type="inferred from homology"/>
<keyword evidence="6" id="KW-0489">Methyltransferase</keyword>
<accession>U6K6N6</accession>
<evidence type="ECO:0000256" key="7">
    <source>
        <dbReference type="ARBA" id="ARBA00022679"/>
    </source>
</evidence>
<dbReference type="EC" id="2.1.1.193" evidence="3"/>
<evidence type="ECO:0000256" key="8">
    <source>
        <dbReference type="ARBA" id="ARBA00022691"/>
    </source>
</evidence>
<evidence type="ECO:0000256" key="5">
    <source>
        <dbReference type="ARBA" id="ARBA00022552"/>
    </source>
</evidence>
<keyword evidence="5" id="KW-0698">rRNA processing</keyword>
<evidence type="ECO:0000256" key="3">
    <source>
        <dbReference type="ARBA" id="ARBA00012328"/>
    </source>
</evidence>
<feature type="region of interest" description="Disordered" evidence="11">
    <location>
        <begin position="353"/>
        <end position="408"/>
    </location>
</feature>
<evidence type="ECO:0000256" key="9">
    <source>
        <dbReference type="ARBA" id="ARBA00025699"/>
    </source>
</evidence>
<feature type="region of interest" description="Disordered" evidence="11">
    <location>
        <begin position="198"/>
        <end position="217"/>
    </location>
</feature>
<dbReference type="GO" id="GO:0070042">
    <property type="term" value="F:rRNA (uridine-N3-)-methyltransferase activity"/>
    <property type="evidence" value="ECO:0007669"/>
    <property type="project" value="TreeGrafter"/>
</dbReference>
<reference evidence="13" key="1">
    <citation type="submission" date="2013-10" db="EMBL/GenBank/DDBJ databases">
        <title>Genomic analysis of the causative agents of coccidiosis in chickens.</title>
        <authorList>
            <person name="Reid A.J."/>
            <person name="Blake D."/>
            <person name="Billington K."/>
            <person name="Browne H."/>
            <person name="Dunn M."/>
            <person name="Hung S."/>
            <person name="Kawahara F."/>
            <person name="Miranda-Saavedra D."/>
            <person name="Mourier T."/>
            <person name="Nagra H."/>
            <person name="Otto T.D."/>
            <person name="Rawlings N."/>
            <person name="Sanchez A."/>
            <person name="Sanders M."/>
            <person name="Subramaniam C."/>
            <person name="Tay Y."/>
            <person name="Dear P."/>
            <person name="Doerig C."/>
            <person name="Gruber A."/>
            <person name="Parkinson J."/>
            <person name="Shirley M."/>
            <person name="Wan K.L."/>
            <person name="Berriman M."/>
            <person name="Tomley F."/>
            <person name="Pain A."/>
        </authorList>
    </citation>
    <scope>NUCLEOTIDE SEQUENCE [LARGE SCALE GENOMIC DNA]</scope>
    <source>
        <strain evidence="13">Houghton</strain>
    </source>
</reference>
<dbReference type="EMBL" id="HG685474">
    <property type="protein sequence ID" value="CDJ33634.1"/>
    <property type="molecule type" value="Genomic_DNA"/>
</dbReference>
<dbReference type="PANTHER" id="PTHR30027:SF3">
    <property type="entry name" value="16S RRNA (URACIL(1498)-N(3))-METHYLTRANSFERASE"/>
    <property type="match status" value="1"/>
</dbReference>
<keyword evidence="7" id="KW-0808">Transferase</keyword>
<feature type="domain" description="Ribosomal RNA small subunit methyltransferase E methyltransferase" evidence="12">
    <location>
        <begin position="245"/>
        <end position="313"/>
    </location>
</feature>
<evidence type="ECO:0000259" key="12">
    <source>
        <dbReference type="Pfam" id="PF04452"/>
    </source>
</evidence>